<feature type="signal peptide" evidence="3">
    <location>
        <begin position="1"/>
        <end position="20"/>
    </location>
</feature>
<reference evidence="4" key="1">
    <citation type="submission" date="2021-10" db="EMBL/GenBank/DDBJ databases">
        <title>Tropical sea cucumber genome reveals ecological adaptation and Cuvierian tubules defense mechanism.</title>
        <authorList>
            <person name="Chen T."/>
        </authorList>
    </citation>
    <scope>NUCLEOTIDE SEQUENCE</scope>
    <source>
        <strain evidence="4">Nanhai2018</strain>
        <tissue evidence="4">Muscle</tissue>
    </source>
</reference>
<keyword evidence="3" id="KW-0732">Signal</keyword>
<organism evidence="4 5">
    <name type="scientific">Holothuria leucospilota</name>
    <name type="common">Black long sea cucumber</name>
    <name type="synonym">Mertensiothuria leucospilota</name>
    <dbReference type="NCBI Taxonomy" id="206669"/>
    <lineage>
        <taxon>Eukaryota</taxon>
        <taxon>Metazoa</taxon>
        <taxon>Echinodermata</taxon>
        <taxon>Eleutherozoa</taxon>
        <taxon>Echinozoa</taxon>
        <taxon>Holothuroidea</taxon>
        <taxon>Aspidochirotacea</taxon>
        <taxon>Aspidochirotida</taxon>
        <taxon>Holothuriidae</taxon>
        <taxon>Holothuria</taxon>
    </lineage>
</organism>
<evidence type="ECO:0000256" key="2">
    <source>
        <dbReference type="SAM" id="Phobius"/>
    </source>
</evidence>
<dbReference type="EMBL" id="JAIZAY010000001">
    <property type="protein sequence ID" value="KAJ8050809.1"/>
    <property type="molecule type" value="Genomic_DNA"/>
</dbReference>
<gene>
    <name evidence="4" type="ORF">HOLleu_04149</name>
</gene>
<evidence type="ECO:0000256" key="3">
    <source>
        <dbReference type="SAM" id="SignalP"/>
    </source>
</evidence>
<dbReference type="Proteomes" id="UP001152320">
    <property type="component" value="Chromosome 1"/>
</dbReference>
<feature type="transmembrane region" description="Helical" evidence="2">
    <location>
        <begin position="238"/>
        <end position="258"/>
    </location>
</feature>
<feature type="compositionally biased region" description="Basic and acidic residues" evidence="1">
    <location>
        <begin position="180"/>
        <end position="192"/>
    </location>
</feature>
<evidence type="ECO:0008006" key="6">
    <source>
        <dbReference type="Google" id="ProtNLM"/>
    </source>
</evidence>
<keyword evidence="2" id="KW-0812">Transmembrane</keyword>
<keyword evidence="2" id="KW-1133">Transmembrane helix</keyword>
<evidence type="ECO:0000313" key="4">
    <source>
        <dbReference type="EMBL" id="KAJ8050809.1"/>
    </source>
</evidence>
<dbReference type="AlphaFoldDB" id="A0A9Q1CU98"/>
<dbReference type="Gene3D" id="2.60.40.10">
    <property type="entry name" value="Immunoglobulins"/>
    <property type="match status" value="1"/>
</dbReference>
<dbReference type="InterPro" id="IPR013783">
    <property type="entry name" value="Ig-like_fold"/>
</dbReference>
<dbReference type="OrthoDB" id="6353782at2759"/>
<feature type="region of interest" description="Disordered" evidence="1">
    <location>
        <begin position="165"/>
        <end position="192"/>
    </location>
</feature>
<name>A0A9Q1CU98_HOLLE</name>
<evidence type="ECO:0000313" key="5">
    <source>
        <dbReference type="Proteomes" id="UP001152320"/>
    </source>
</evidence>
<sequence length="305" mass="33567">MDSTWLSALAFISLSSLIHTDGNSILRSSPKTVSFKLGHEGIIGCVCGDFTSLYWYSGNDTTAVIPLIYIDKSVKYGPGYSSGKYDISVNGSLVIKNVSSTHGGEYSVVIIEPGKSEQRVEIFTVYVEAKQQKDDELQQILRWSSLKVQDVPLLWSDKPITCDMSTGPEETGVMKTSNYDQERKPGNAERETTIAKDEPEKISASPVNENCEQFVEVADIKSLRAVIDQLKRIDRTTLALLVIVLFGIVLVLIATVVWRIYTPPLAKNPSCEEDKVACNHDLKRLLVSCPGSCPHGKSNESTDSS</sequence>
<keyword evidence="2" id="KW-0472">Membrane</keyword>
<evidence type="ECO:0000256" key="1">
    <source>
        <dbReference type="SAM" id="MobiDB-lite"/>
    </source>
</evidence>
<dbReference type="SUPFAM" id="SSF48726">
    <property type="entry name" value="Immunoglobulin"/>
    <property type="match status" value="1"/>
</dbReference>
<dbReference type="InterPro" id="IPR036179">
    <property type="entry name" value="Ig-like_dom_sf"/>
</dbReference>
<accession>A0A9Q1CU98</accession>
<feature type="chain" id="PRO_5040397962" description="Immunoglobulin subtype domain-containing protein" evidence="3">
    <location>
        <begin position="21"/>
        <end position="305"/>
    </location>
</feature>
<comment type="caution">
    <text evidence="4">The sequence shown here is derived from an EMBL/GenBank/DDBJ whole genome shotgun (WGS) entry which is preliminary data.</text>
</comment>
<proteinExistence type="predicted"/>
<protein>
    <recommendedName>
        <fullName evidence="6">Immunoglobulin subtype domain-containing protein</fullName>
    </recommendedName>
</protein>
<keyword evidence="5" id="KW-1185">Reference proteome</keyword>